<dbReference type="EMBL" id="CP093349">
    <property type="protein sequence ID" value="WOH09753.1"/>
    <property type="molecule type" value="Genomic_DNA"/>
</dbReference>
<keyword evidence="7" id="KW-1133">Transmembrane helix</keyword>
<keyword evidence="7" id="KW-0472">Membrane</keyword>
<proteinExistence type="inferred from homology"/>
<evidence type="ECO:0000313" key="9">
    <source>
        <dbReference type="EMBL" id="WOH09753.1"/>
    </source>
</evidence>
<reference evidence="9" key="1">
    <citation type="journal article" date="2016" name="Nat. Genet.">
        <title>A high-quality carrot genome assembly provides new insights into carotenoid accumulation and asterid genome evolution.</title>
        <authorList>
            <person name="Iorizzo M."/>
            <person name="Ellison S."/>
            <person name="Senalik D."/>
            <person name="Zeng P."/>
            <person name="Satapoomin P."/>
            <person name="Huang J."/>
            <person name="Bowman M."/>
            <person name="Iovene M."/>
            <person name="Sanseverino W."/>
            <person name="Cavagnaro P."/>
            <person name="Yildiz M."/>
            <person name="Macko-Podgorni A."/>
            <person name="Moranska E."/>
            <person name="Grzebelus E."/>
            <person name="Grzebelus D."/>
            <person name="Ashrafi H."/>
            <person name="Zheng Z."/>
            <person name="Cheng S."/>
            <person name="Spooner D."/>
            <person name="Van Deynze A."/>
            <person name="Simon P."/>
        </authorList>
    </citation>
    <scope>NUCLEOTIDE SEQUENCE</scope>
    <source>
        <tissue evidence="9">Leaf</tissue>
    </source>
</reference>
<name>A0AAF0XKJ7_DAUCS</name>
<gene>
    <name evidence="9" type="ORF">DCAR_0729211</name>
</gene>
<evidence type="ECO:0000256" key="1">
    <source>
        <dbReference type="ARBA" id="ARBA00004496"/>
    </source>
</evidence>
<dbReference type="InterPro" id="IPR039778">
    <property type="entry name" value="PDCD4"/>
</dbReference>
<organism evidence="9 10">
    <name type="scientific">Daucus carota subsp. sativus</name>
    <name type="common">Carrot</name>
    <dbReference type="NCBI Taxonomy" id="79200"/>
    <lineage>
        <taxon>Eukaryota</taxon>
        <taxon>Viridiplantae</taxon>
        <taxon>Streptophyta</taxon>
        <taxon>Embryophyta</taxon>
        <taxon>Tracheophyta</taxon>
        <taxon>Spermatophyta</taxon>
        <taxon>Magnoliopsida</taxon>
        <taxon>eudicotyledons</taxon>
        <taxon>Gunneridae</taxon>
        <taxon>Pentapetalae</taxon>
        <taxon>asterids</taxon>
        <taxon>campanulids</taxon>
        <taxon>Apiales</taxon>
        <taxon>Apiaceae</taxon>
        <taxon>Apioideae</taxon>
        <taxon>Scandiceae</taxon>
        <taxon>Daucinae</taxon>
        <taxon>Daucus</taxon>
        <taxon>Daucus sect. Daucus</taxon>
    </lineage>
</organism>
<dbReference type="PROSITE" id="PS51366">
    <property type="entry name" value="MI"/>
    <property type="match status" value="1"/>
</dbReference>
<feature type="transmembrane region" description="Helical" evidence="7">
    <location>
        <begin position="23"/>
        <end position="43"/>
    </location>
</feature>
<comment type="subcellular location">
    <subcellularLocation>
        <location evidence="1">Cytoplasm</location>
    </subcellularLocation>
</comment>
<dbReference type="GO" id="GO:0045892">
    <property type="term" value="P:negative regulation of DNA-templated transcription"/>
    <property type="evidence" value="ECO:0007669"/>
    <property type="project" value="InterPro"/>
</dbReference>
<dbReference type="Gene3D" id="1.25.40.180">
    <property type="match status" value="1"/>
</dbReference>
<dbReference type="InterPro" id="IPR016024">
    <property type="entry name" value="ARM-type_fold"/>
</dbReference>
<dbReference type="Pfam" id="PF02847">
    <property type="entry name" value="MA3"/>
    <property type="match status" value="1"/>
</dbReference>
<sequence>MVLVLGLPSNLSSILASNFSVPWSWFCSGGGVCFTLISLFLAVKDEVLAPMNLEEIGWRLPPNCSGSETLDMAKSLVAARHSGERILRCWGGGTGWIIEDAKDKIGKLLEEYEIGGVLSEACRCIRELDMPFFSHEVVKRALVMAIENNNDKMLDLLDECYCEALITTNQLTKGFTRVSDTIADLALDIPGAEERFNNYVGYAQKKGWLLPSYGSSDTDSPLLSAAAC</sequence>
<dbReference type="AlphaFoldDB" id="A0AAF0XKJ7"/>
<dbReference type="SUPFAM" id="SSF48371">
    <property type="entry name" value="ARM repeat"/>
    <property type="match status" value="1"/>
</dbReference>
<dbReference type="GO" id="GO:0006417">
    <property type="term" value="P:regulation of translation"/>
    <property type="evidence" value="ECO:0007669"/>
    <property type="project" value="UniProtKB-KW"/>
</dbReference>
<dbReference type="Proteomes" id="UP000077755">
    <property type="component" value="Chromosome 7"/>
</dbReference>
<dbReference type="SMART" id="SM00544">
    <property type="entry name" value="MA3"/>
    <property type="match status" value="1"/>
</dbReference>
<dbReference type="PANTHER" id="PTHR12626">
    <property type="entry name" value="PROGRAMMED CELL DEATH 4"/>
    <property type="match status" value="1"/>
</dbReference>
<comment type="similarity">
    <text evidence="2">Belongs to the PDCD4 family.</text>
</comment>
<evidence type="ECO:0000313" key="10">
    <source>
        <dbReference type="Proteomes" id="UP000077755"/>
    </source>
</evidence>
<reference evidence="9" key="2">
    <citation type="submission" date="2022-03" db="EMBL/GenBank/DDBJ databases">
        <title>Draft title - Genomic analysis of global carrot germplasm unveils the trajectory of domestication and the origin of high carotenoid orange carrot.</title>
        <authorList>
            <person name="Iorizzo M."/>
            <person name="Ellison S."/>
            <person name="Senalik D."/>
            <person name="Macko-Podgorni A."/>
            <person name="Grzebelus D."/>
            <person name="Bostan H."/>
            <person name="Rolling W."/>
            <person name="Curaba J."/>
            <person name="Simon P."/>
        </authorList>
    </citation>
    <scope>NUCLEOTIDE SEQUENCE</scope>
    <source>
        <tissue evidence="9">Leaf</tissue>
    </source>
</reference>
<evidence type="ECO:0000256" key="2">
    <source>
        <dbReference type="ARBA" id="ARBA00005497"/>
    </source>
</evidence>
<accession>A0AAF0XKJ7</accession>
<keyword evidence="3" id="KW-0963">Cytoplasm</keyword>
<keyword evidence="5" id="KW-0810">Translation regulation</keyword>
<evidence type="ECO:0000259" key="8">
    <source>
        <dbReference type="PROSITE" id="PS51366"/>
    </source>
</evidence>
<keyword evidence="7" id="KW-0812">Transmembrane</keyword>
<protein>
    <recommendedName>
        <fullName evidence="8">MI domain-containing protein</fullName>
    </recommendedName>
</protein>
<dbReference type="InterPro" id="IPR003891">
    <property type="entry name" value="Initiation_fac_eIF4g_MI"/>
</dbReference>
<dbReference type="GO" id="GO:0005737">
    <property type="term" value="C:cytoplasm"/>
    <property type="evidence" value="ECO:0007669"/>
    <property type="project" value="UniProtKB-SubCell"/>
</dbReference>
<evidence type="ECO:0000256" key="4">
    <source>
        <dbReference type="ARBA" id="ARBA00022737"/>
    </source>
</evidence>
<evidence type="ECO:0000256" key="6">
    <source>
        <dbReference type="ARBA" id="ARBA00023242"/>
    </source>
</evidence>
<evidence type="ECO:0000256" key="3">
    <source>
        <dbReference type="ARBA" id="ARBA00022490"/>
    </source>
</evidence>
<keyword evidence="10" id="KW-1185">Reference proteome</keyword>
<dbReference type="PANTHER" id="PTHR12626:SF0">
    <property type="entry name" value="PROGRAMMED CELL DEATH PROTEIN 4"/>
    <property type="match status" value="1"/>
</dbReference>
<keyword evidence="6" id="KW-0539">Nucleus</keyword>
<keyword evidence="4" id="KW-0677">Repeat</keyword>
<evidence type="ECO:0000256" key="5">
    <source>
        <dbReference type="ARBA" id="ARBA00022845"/>
    </source>
</evidence>
<feature type="domain" description="MI" evidence="8">
    <location>
        <begin position="100"/>
        <end position="219"/>
    </location>
</feature>
<evidence type="ECO:0000256" key="7">
    <source>
        <dbReference type="SAM" id="Phobius"/>
    </source>
</evidence>